<evidence type="ECO:0000256" key="1">
    <source>
        <dbReference type="SAM" id="MobiDB-lite"/>
    </source>
</evidence>
<evidence type="ECO:0000313" key="4">
    <source>
        <dbReference type="Proteomes" id="UP001163152"/>
    </source>
</evidence>
<protein>
    <submittedName>
        <fullName evidence="3">Uncharacterized protein</fullName>
    </submittedName>
</protein>
<dbReference type="RefSeq" id="WP_268609813.1">
    <property type="nucleotide sequence ID" value="NZ_CP113797.1"/>
</dbReference>
<evidence type="ECO:0000256" key="2">
    <source>
        <dbReference type="SAM" id="Phobius"/>
    </source>
</evidence>
<keyword evidence="2" id="KW-0472">Membrane</keyword>
<reference evidence="3" key="1">
    <citation type="submission" date="2022-12" db="EMBL/GenBank/DDBJ databases">
        <title>Polyphasic identification of a Novel Hot-Spring Cyanobacterium Ocullathermofonsia sinensis gen nov. sp. nov. and Genomic Insights on its Adaptations to the Thermal Habitat.</title>
        <authorList>
            <person name="Daroch M."/>
            <person name="Tang J."/>
            <person name="Jiang Y."/>
        </authorList>
    </citation>
    <scope>NUCLEOTIDE SEQUENCE</scope>
    <source>
        <strain evidence="3">PKUAC-SCTA174</strain>
    </source>
</reference>
<evidence type="ECO:0000313" key="3">
    <source>
        <dbReference type="EMBL" id="WAL59987.1"/>
    </source>
</evidence>
<dbReference type="KEGG" id="tsin:OXH18_22900"/>
<name>A0A9E9C9S3_9CYAN</name>
<gene>
    <name evidence="3" type="ORF">OXH18_22900</name>
</gene>
<accession>A0A9E9C9S3</accession>
<proteinExistence type="predicted"/>
<dbReference type="Proteomes" id="UP001163152">
    <property type="component" value="Chromosome"/>
</dbReference>
<feature type="transmembrane region" description="Helical" evidence="2">
    <location>
        <begin position="153"/>
        <end position="176"/>
    </location>
</feature>
<dbReference type="EMBL" id="CP113797">
    <property type="protein sequence ID" value="WAL59987.1"/>
    <property type="molecule type" value="Genomic_DNA"/>
</dbReference>
<keyword evidence="2" id="KW-0812">Transmembrane</keyword>
<organism evidence="3 4">
    <name type="scientific">Thermocoleostomius sinensis A174</name>
    <dbReference type="NCBI Taxonomy" id="2016057"/>
    <lineage>
        <taxon>Bacteria</taxon>
        <taxon>Bacillati</taxon>
        <taxon>Cyanobacteriota</taxon>
        <taxon>Cyanophyceae</taxon>
        <taxon>Oculatellales</taxon>
        <taxon>Oculatellaceae</taxon>
        <taxon>Thermocoleostomius</taxon>
    </lineage>
</organism>
<dbReference type="AlphaFoldDB" id="A0A9E9C9S3"/>
<keyword evidence="2" id="KW-1133">Transmembrane helix</keyword>
<keyword evidence="4" id="KW-1185">Reference proteome</keyword>
<feature type="region of interest" description="Disordered" evidence="1">
    <location>
        <begin position="213"/>
        <end position="244"/>
    </location>
</feature>
<feature type="compositionally biased region" description="Low complexity" evidence="1">
    <location>
        <begin position="213"/>
        <end position="231"/>
    </location>
</feature>
<sequence>MVDSMDDIARQARQGSVSAIIQVLNDKLADSGIRTRAVFEQGVLQLLCEAPTPEQLEQSVLVPRVRQILESIQPHRIRRVNINSRIVREQQLLWLDEINRDPDNQLLWSEEITLRRPNLFQRLTQGTKERKPIDPKASLPKNSPVRVAREKRLFWRGLVGGASLSLFLLLIGWTVANWLERQSNSSQSASVSSPDLSSEPAATLDPTIATAEVEPSVPAESPASAASEPASTDSPTNSPVAVDDDPFTKAVNLAQTAVEAGQTADTSAEWLTLAAQWQQASDLMALIPPDDARYDIAQSRIEVYRQNSREALQQAQSRP</sequence>